<comment type="caution">
    <text evidence="4">The sequence shown here is derived from an EMBL/GenBank/DDBJ whole genome shotgun (WGS) entry which is preliminary data.</text>
</comment>
<evidence type="ECO:0000313" key="4">
    <source>
        <dbReference type="EMBL" id="PNX91952.1"/>
    </source>
</evidence>
<dbReference type="EMBL" id="ASHM01010142">
    <property type="protein sequence ID" value="PNX91952.1"/>
    <property type="molecule type" value="Genomic_DNA"/>
</dbReference>
<feature type="region of interest" description="Disordered" evidence="2">
    <location>
        <begin position="196"/>
        <end position="264"/>
    </location>
</feature>
<feature type="region of interest" description="Disordered" evidence="2">
    <location>
        <begin position="108"/>
        <end position="127"/>
    </location>
</feature>
<sequence length="481" mass="54669">MTENPRAGAGNRRTRSQAAPEWAVTESLILVNEIAAVEADCSVEFSSYQQWDIISGNCAALEVDRNLAQCRRKWRSLLAEYDDVRKGRKSSNLDPELFDAIGRVVKGREERGEIDRESDAEIGDEDLDATVEIETELLDPGNSSHLNPKFGSKRKRQRSKPKRYREEKPKESHEEQPENTHLEDQYLKDLLGKKSKLNSPAKRRAKHIETPPTSLAEVDKNHDTEEKPKPTSVGNITNNNSREENEEMLKSKLKSPAKRRAKHIETPPTSLAEIDENHDIEEMPKPTSVGNITNNNIRAENEEMLKSKLKSPAKRRAKHIETPGTSLAEVDENHDIEEKPKPTSVGNITNNNIREENEEMLKSKLKAPAKRRAKHIETPRTSLAEVDKNHDIEEKPTSVGNITNNNIREENEEMLTLKLQELAIEIQDINAESADCKEANSENIEDYRTEFTRRQGDKLIARLGNFSNTLKQLCDLLQECK</sequence>
<feature type="compositionally biased region" description="Basic and acidic residues" evidence="2">
    <location>
        <begin position="217"/>
        <end position="229"/>
    </location>
</feature>
<dbReference type="STRING" id="57577.A0A2K3MME0"/>
<proteinExistence type="predicted"/>
<feature type="compositionally biased region" description="Basic residues" evidence="2">
    <location>
        <begin position="251"/>
        <end position="262"/>
    </location>
</feature>
<keyword evidence="1" id="KW-0175">Coiled coil</keyword>
<dbReference type="PANTHER" id="PTHR33492:SF4">
    <property type="entry name" value="OS02G0174300 PROTEIN"/>
    <property type="match status" value="1"/>
</dbReference>
<organism evidence="4 5">
    <name type="scientific">Trifolium pratense</name>
    <name type="common">Red clover</name>
    <dbReference type="NCBI Taxonomy" id="57577"/>
    <lineage>
        <taxon>Eukaryota</taxon>
        <taxon>Viridiplantae</taxon>
        <taxon>Streptophyta</taxon>
        <taxon>Embryophyta</taxon>
        <taxon>Tracheophyta</taxon>
        <taxon>Spermatophyta</taxon>
        <taxon>Magnoliopsida</taxon>
        <taxon>eudicotyledons</taxon>
        <taxon>Gunneridae</taxon>
        <taxon>Pentapetalae</taxon>
        <taxon>rosids</taxon>
        <taxon>fabids</taxon>
        <taxon>Fabales</taxon>
        <taxon>Fabaceae</taxon>
        <taxon>Papilionoideae</taxon>
        <taxon>50 kb inversion clade</taxon>
        <taxon>NPAAA clade</taxon>
        <taxon>Hologalegina</taxon>
        <taxon>IRL clade</taxon>
        <taxon>Trifolieae</taxon>
        <taxon>Trifolium</taxon>
    </lineage>
</organism>
<evidence type="ECO:0000313" key="5">
    <source>
        <dbReference type="Proteomes" id="UP000236291"/>
    </source>
</evidence>
<dbReference type="InterPro" id="IPR044822">
    <property type="entry name" value="Myb_DNA-bind_4"/>
</dbReference>
<evidence type="ECO:0000259" key="3">
    <source>
        <dbReference type="PROSITE" id="PS50090"/>
    </source>
</evidence>
<dbReference type="AlphaFoldDB" id="A0A2K3MME0"/>
<name>A0A2K3MME0_TRIPR</name>
<reference evidence="4 5" key="1">
    <citation type="journal article" date="2014" name="Am. J. Bot.">
        <title>Genome assembly and annotation for red clover (Trifolium pratense; Fabaceae).</title>
        <authorList>
            <person name="Istvanek J."/>
            <person name="Jaros M."/>
            <person name="Krenek A."/>
            <person name="Repkova J."/>
        </authorList>
    </citation>
    <scope>NUCLEOTIDE SEQUENCE [LARGE SCALE GENOMIC DNA]</scope>
    <source>
        <strain evidence="5">cv. Tatra</strain>
        <tissue evidence="4">Young leaves</tissue>
    </source>
</reference>
<dbReference type="InterPro" id="IPR001005">
    <property type="entry name" value="SANT/Myb"/>
</dbReference>
<feature type="compositionally biased region" description="Basic and acidic residues" evidence="2">
    <location>
        <begin position="108"/>
        <end position="119"/>
    </location>
</feature>
<feature type="compositionally biased region" description="Basic residues" evidence="2">
    <location>
        <begin position="196"/>
        <end position="206"/>
    </location>
</feature>
<feature type="compositionally biased region" description="Basic and acidic residues" evidence="2">
    <location>
        <begin position="164"/>
        <end position="183"/>
    </location>
</feature>
<accession>A0A2K3MME0</accession>
<dbReference type="Pfam" id="PF13837">
    <property type="entry name" value="Myb_DNA-bind_4"/>
    <property type="match status" value="1"/>
</dbReference>
<feature type="domain" description="Myb-like" evidence="3">
    <location>
        <begin position="22"/>
        <end position="78"/>
    </location>
</feature>
<feature type="compositionally biased region" description="Basic residues" evidence="2">
    <location>
        <begin position="151"/>
        <end position="163"/>
    </location>
</feature>
<protein>
    <recommendedName>
        <fullName evidence="3">Myb-like domain-containing protein</fullName>
    </recommendedName>
</protein>
<gene>
    <name evidence="4" type="ORF">L195_g015080</name>
</gene>
<feature type="coiled-coil region" evidence="1">
    <location>
        <begin position="412"/>
        <end position="439"/>
    </location>
</feature>
<dbReference type="PANTHER" id="PTHR33492">
    <property type="entry name" value="OSJNBA0043A12.37 PROTEIN-RELATED"/>
    <property type="match status" value="1"/>
</dbReference>
<evidence type="ECO:0000256" key="1">
    <source>
        <dbReference type="SAM" id="Coils"/>
    </source>
</evidence>
<feature type="region of interest" description="Disordered" evidence="2">
    <location>
        <begin position="137"/>
        <end position="183"/>
    </location>
</feature>
<feature type="compositionally biased region" description="Basic and acidic residues" evidence="2">
    <location>
        <begin position="241"/>
        <end position="250"/>
    </location>
</feature>
<reference evidence="4 5" key="2">
    <citation type="journal article" date="2017" name="Front. Plant Sci.">
        <title>Gene Classification and Mining of Molecular Markers Useful in Red Clover (Trifolium pratense) Breeding.</title>
        <authorList>
            <person name="Istvanek J."/>
            <person name="Dluhosova J."/>
            <person name="Dluhos P."/>
            <person name="Patkova L."/>
            <person name="Nedelnik J."/>
            <person name="Repkova J."/>
        </authorList>
    </citation>
    <scope>NUCLEOTIDE SEQUENCE [LARGE SCALE GENOMIC DNA]</scope>
    <source>
        <strain evidence="5">cv. Tatra</strain>
        <tissue evidence="4">Young leaves</tissue>
    </source>
</reference>
<evidence type="ECO:0000256" key="2">
    <source>
        <dbReference type="SAM" id="MobiDB-lite"/>
    </source>
</evidence>
<dbReference type="PROSITE" id="PS50090">
    <property type="entry name" value="MYB_LIKE"/>
    <property type="match status" value="1"/>
</dbReference>
<dbReference type="Gene3D" id="1.10.10.60">
    <property type="entry name" value="Homeodomain-like"/>
    <property type="match status" value="1"/>
</dbReference>
<dbReference type="Proteomes" id="UP000236291">
    <property type="component" value="Unassembled WGS sequence"/>
</dbReference>